<dbReference type="AlphaFoldDB" id="A0A5N7CAD8"/>
<comment type="similarity">
    <text evidence="1">Belongs to the tryptophan dimethylallyltransferase family.</text>
</comment>
<feature type="binding site" evidence="3">
    <location>
        <position position="92"/>
    </location>
    <ligand>
        <name>L-tryptophan</name>
        <dbReference type="ChEBI" id="CHEBI:57912"/>
    </ligand>
</feature>
<dbReference type="NCBIfam" id="TIGR03429">
    <property type="entry name" value="arom_pren_DMATS"/>
    <property type="match status" value="1"/>
</dbReference>
<dbReference type="EMBL" id="ML735248">
    <property type="protein sequence ID" value="KAE8391102.1"/>
    <property type="molecule type" value="Genomic_DNA"/>
</dbReference>
<dbReference type="OrthoDB" id="3354387at2759"/>
<dbReference type="CDD" id="cd13929">
    <property type="entry name" value="PT-DMATS_CymD"/>
    <property type="match status" value="1"/>
</dbReference>
<gene>
    <name evidence="4" type="ORF">BDV23DRAFT_73182</name>
</gene>
<feature type="binding site" evidence="3">
    <location>
        <position position="189"/>
    </location>
    <ligand>
        <name>dimethylallyl diphosphate</name>
        <dbReference type="ChEBI" id="CHEBI:57623"/>
    </ligand>
</feature>
<dbReference type="Proteomes" id="UP000326877">
    <property type="component" value="Unassembled WGS sequence"/>
</dbReference>
<protein>
    <submittedName>
        <fullName evidence="4">Putative dimethylallyl tryptophan synthase</fullName>
    </submittedName>
</protein>
<reference evidence="4" key="1">
    <citation type="submission" date="2019-04" db="EMBL/GenBank/DDBJ databases">
        <title>Friends and foes A comparative genomics studyof 23 Aspergillus species from section Flavi.</title>
        <authorList>
            <consortium name="DOE Joint Genome Institute"/>
            <person name="Kjaerbolling I."/>
            <person name="Vesth T."/>
            <person name="Frisvad J.C."/>
            <person name="Nybo J.L."/>
            <person name="Theobald S."/>
            <person name="Kildgaard S."/>
            <person name="Isbrandt T."/>
            <person name="Kuo A."/>
            <person name="Sato A."/>
            <person name="Lyhne E.K."/>
            <person name="Kogle M.E."/>
            <person name="Wiebenga A."/>
            <person name="Kun R.S."/>
            <person name="Lubbers R.J."/>
            <person name="Makela M.R."/>
            <person name="Barry K."/>
            <person name="Chovatia M."/>
            <person name="Clum A."/>
            <person name="Daum C."/>
            <person name="Haridas S."/>
            <person name="He G."/>
            <person name="LaButti K."/>
            <person name="Lipzen A."/>
            <person name="Mondo S."/>
            <person name="Riley R."/>
            <person name="Salamov A."/>
            <person name="Simmons B.A."/>
            <person name="Magnuson J.K."/>
            <person name="Henrissat B."/>
            <person name="Mortensen U.H."/>
            <person name="Larsen T.O."/>
            <person name="Devries R.P."/>
            <person name="Grigoriev I.V."/>
            <person name="Machida M."/>
            <person name="Baker S.E."/>
            <person name="Andersen M.R."/>
        </authorList>
    </citation>
    <scope>NUCLEOTIDE SEQUENCE [LARGE SCALE GENOMIC DNA]</scope>
    <source>
        <strain evidence="4">IBT 14317</strain>
    </source>
</reference>
<dbReference type="InterPro" id="IPR033964">
    <property type="entry name" value="ABBA"/>
</dbReference>
<proteinExistence type="inferred from homology"/>
<feature type="binding site" evidence="3">
    <location>
        <position position="264"/>
    </location>
    <ligand>
        <name>dimethylallyl diphosphate</name>
        <dbReference type="ChEBI" id="CHEBI:57623"/>
    </ligand>
</feature>
<evidence type="ECO:0000256" key="3">
    <source>
        <dbReference type="PIRSR" id="PIRSR000509-1"/>
    </source>
</evidence>
<dbReference type="Pfam" id="PF11991">
    <property type="entry name" value="Trp_DMAT"/>
    <property type="match status" value="1"/>
</dbReference>
<dbReference type="PIRSF" id="PIRSF000509">
    <property type="entry name" value="Trp_DMAT"/>
    <property type="match status" value="1"/>
</dbReference>
<dbReference type="GO" id="GO:0016765">
    <property type="term" value="F:transferase activity, transferring alkyl or aryl (other than methyl) groups"/>
    <property type="evidence" value="ECO:0007669"/>
    <property type="project" value="InterPro"/>
</dbReference>
<keyword evidence="2" id="KW-0808">Transferase</keyword>
<name>A0A5N7CAD8_PETAA</name>
<dbReference type="PANTHER" id="PTHR40627:SF3">
    <property type="entry name" value="PRENYLTRANSFERASE ASQH2-RELATED"/>
    <property type="match status" value="1"/>
</dbReference>
<evidence type="ECO:0000256" key="1">
    <source>
        <dbReference type="ARBA" id="ARBA00010209"/>
    </source>
</evidence>
<dbReference type="PANTHER" id="PTHR40627">
    <property type="entry name" value="INDOLE PRENYLTRANSFERASE TDIB-RELATED"/>
    <property type="match status" value="1"/>
</dbReference>
<feature type="binding site" evidence="3">
    <location>
        <position position="266"/>
    </location>
    <ligand>
        <name>dimethylallyl diphosphate</name>
        <dbReference type="ChEBI" id="CHEBI:57623"/>
    </ligand>
</feature>
<dbReference type="InterPro" id="IPR017795">
    <property type="entry name" value="ABBA_NscD-like"/>
</dbReference>
<organism evidence="4">
    <name type="scientific">Petromyces alliaceus</name>
    <name type="common">Aspergillus alliaceus</name>
    <dbReference type="NCBI Taxonomy" id="209559"/>
    <lineage>
        <taxon>Eukaryota</taxon>
        <taxon>Fungi</taxon>
        <taxon>Dikarya</taxon>
        <taxon>Ascomycota</taxon>
        <taxon>Pezizomycotina</taxon>
        <taxon>Eurotiomycetes</taxon>
        <taxon>Eurotiomycetidae</taxon>
        <taxon>Eurotiales</taxon>
        <taxon>Aspergillaceae</taxon>
        <taxon>Aspergillus</taxon>
        <taxon>Aspergillus subgen. Circumdati</taxon>
    </lineage>
</organism>
<accession>A0A5N7CAD8</accession>
<feature type="binding site" evidence="3">
    <location>
        <position position="105"/>
    </location>
    <ligand>
        <name>dimethylallyl diphosphate</name>
        <dbReference type="ChEBI" id="CHEBI:57623"/>
    </ligand>
</feature>
<evidence type="ECO:0000313" key="4">
    <source>
        <dbReference type="EMBL" id="KAE8391102.1"/>
    </source>
</evidence>
<feature type="binding site" evidence="3">
    <location>
        <position position="262"/>
    </location>
    <ligand>
        <name>dimethylallyl diphosphate</name>
        <dbReference type="ChEBI" id="CHEBI:57623"/>
    </ligand>
</feature>
<dbReference type="GO" id="GO:0009820">
    <property type="term" value="P:alkaloid metabolic process"/>
    <property type="evidence" value="ECO:0007669"/>
    <property type="project" value="InterPro"/>
</dbReference>
<feature type="binding site" evidence="3">
    <location>
        <position position="191"/>
    </location>
    <ligand>
        <name>L-tryptophan</name>
        <dbReference type="ChEBI" id="CHEBI:57912"/>
    </ligand>
</feature>
<dbReference type="InterPro" id="IPR012148">
    <property type="entry name" value="ABBA_DMATS-like"/>
</dbReference>
<sequence>MDGDMPEESSDMAWRVLGQALKFMNRDQELWWLQTAPFFNQLLIQCGYPVESQYHYLCFYHRHILPVLGPFIRPGVSADNISLFTPEGYPLELSVNYQQSHSIVRLGCGPVSEFAGTVHDPLNQFKARELLGRLALLDSNIDLRWFDYFASQLTVTIEEANLASHHLIPPLRQTNEVAFDLKEEGIVPKGYFFLKPKSIVTGVPTGVLAFDAIERLDAHFHASLAVLKEFLLPWLDAQNDSDAAVSDVFLIGFDCVIPRKSRIKLYVVNTHLSFDNVRALWTLGGRFDDPVTTKGLLIAEKLWSVLHFKELSYADMDADQLPLAVYYEMKHGGTAPKPQLYLPLHGVNDDFIADALTKFFEYLEWGGFAARYKQELISNFPCHDIKQTKTAQRWVSFSYTEPAGVYLTVYFHPVQGKIGSLPL</sequence>
<feature type="binding site" evidence="3">
    <location>
        <position position="341"/>
    </location>
    <ligand>
        <name>dimethylallyl diphosphate</name>
        <dbReference type="ChEBI" id="CHEBI:57623"/>
    </ligand>
</feature>
<feature type="binding site" evidence="3">
    <location>
        <position position="339"/>
    </location>
    <ligand>
        <name>dimethylallyl diphosphate</name>
        <dbReference type="ChEBI" id="CHEBI:57623"/>
    </ligand>
</feature>
<evidence type="ECO:0000256" key="2">
    <source>
        <dbReference type="ARBA" id="ARBA00022679"/>
    </source>
</evidence>
<dbReference type="SFLD" id="SFLDG01162">
    <property type="entry name" value="I"/>
    <property type="match status" value="1"/>
</dbReference>
<dbReference type="SFLD" id="SFLDS00036">
    <property type="entry name" value="Aromatic_Prenyltransferase"/>
    <property type="match status" value="1"/>
</dbReference>